<feature type="compositionally biased region" description="Polar residues" evidence="2">
    <location>
        <begin position="1091"/>
        <end position="1106"/>
    </location>
</feature>
<dbReference type="SMART" id="SM00208">
    <property type="entry name" value="TNFR"/>
    <property type="match status" value="2"/>
</dbReference>
<feature type="transmembrane region" description="Helical" evidence="3">
    <location>
        <begin position="697"/>
        <end position="716"/>
    </location>
</feature>
<accession>A0A9W7FTN2</accession>
<feature type="region of interest" description="Disordered" evidence="2">
    <location>
        <begin position="1043"/>
        <end position="1188"/>
    </location>
</feature>
<feature type="transmembrane region" description="Helical" evidence="3">
    <location>
        <begin position="835"/>
        <end position="861"/>
    </location>
</feature>
<dbReference type="AlphaFoldDB" id="A0A9W7FTN2"/>
<keyword evidence="3" id="KW-0472">Membrane</keyword>
<dbReference type="EMBL" id="BRXW01000305">
    <property type="protein sequence ID" value="GMI17771.1"/>
    <property type="molecule type" value="Genomic_DNA"/>
</dbReference>
<feature type="compositionally biased region" description="Polar residues" evidence="2">
    <location>
        <begin position="1066"/>
        <end position="1075"/>
    </location>
</feature>
<evidence type="ECO:0000313" key="6">
    <source>
        <dbReference type="EMBL" id="GMI17771.1"/>
    </source>
</evidence>
<feature type="compositionally biased region" description="Acidic residues" evidence="2">
    <location>
        <begin position="1158"/>
        <end position="1168"/>
    </location>
</feature>
<reference evidence="7" key="1">
    <citation type="journal article" date="2023" name="Commun. Biol.">
        <title>Genome analysis of Parmales, the sister group of diatoms, reveals the evolutionary specialization of diatoms from phago-mixotrophs to photoautotrophs.</title>
        <authorList>
            <person name="Ban H."/>
            <person name="Sato S."/>
            <person name="Yoshikawa S."/>
            <person name="Yamada K."/>
            <person name="Nakamura Y."/>
            <person name="Ichinomiya M."/>
            <person name="Sato N."/>
            <person name="Blanc-Mathieu R."/>
            <person name="Endo H."/>
            <person name="Kuwata A."/>
            <person name="Ogata H."/>
        </authorList>
    </citation>
    <scope>NUCLEOTIDE SEQUENCE [LARGE SCALE GENOMIC DNA]</scope>
    <source>
        <strain evidence="7">NIES 3700</strain>
    </source>
</reference>
<dbReference type="Pfam" id="PF07699">
    <property type="entry name" value="Ephrin_rec_like"/>
    <property type="match status" value="1"/>
</dbReference>
<feature type="transmembrane region" description="Helical" evidence="3">
    <location>
        <begin position="790"/>
        <end position="809"/>
    </location>
</feature>
<dbReference type="InterPro" id="IPR001202">
    <property type="entry name" value="WW_dom"/>
</dbReference>
<evidence type="ECO:0000313" key="7">
    <source>
        <dbReference type="Proteomes" id="UP001165122"/>
    </source>
</evidence>
<evidence type="ECO:0000256" key="1">
    <source>
        <dbReference type="PROSITE-ProRule" id="PRU00206"/>
    </source>
</evidence>
<dbReference type="InterPro" id="IPR009030">
    <property type="entry name" value="Growth_fac_rcpt_cys_sf"/>
</dbReference>
<comment type="caution">
    <text evidence="6">The sequence shown here is derived from an EMBL/GenBank/DDBJ whole genome shotgun (WGS) entry which is preliminary data.</text>
</comment>
<dbReference type="Gene3D" id="2.10.50.10">
    <property type="entry name" value="Tumor Necrosis Factor Receptor, subunit A, domain 2"/>
    <property type="match status" value="1"/>
</dbReference>
<dbReference type="PROSITE" id="PS01159">
    <property type="entry name" value="WW_DOMAIN_1"/>
    <property type="match status" value="1"/>
</dbReference>
<dbReference type="PANTHER" id="PTHR46967:SF2">
    <property type="entry name" value="SUSHI, VON WILLEBRAND FACTOR TYPE A, EGF AND PENTRAXIN DOMAIN-CONTAINING PROTEIN 1-LIKE"/>
    <property type="match status" value="1"/>
</dbReference>
<feature type="transmembrane region" description="Helical" evidence="3">
    <location>
        <begin position="983"/>
        <end position="1005"/>
    </location>
</feature>
<proteinExistence type="predicted"/>
<feature type="compositionally biased region" description="Pro residues" evidence="2">
    <location>
        <begin position="1147"/>
        <end position="1157"/>
    </location>
</feature>
<evidence type="ECO:0000256" key="2">
    <source>
        <dbReference type="SAM" id="MobiDB-lite"/>
    </source>
</evidence>
<dbReference type="InterPro" id="IPR001368">
    <property type="entry name" value="TNFR/NGFR_Cys_rich_reg"/>
</dbReference>
<evidence type="ECO:0000256" key="3">
    <source>
        <dbReference type="SAM" id="Phobius"/>
    </source>
</evidence>
<feature type="transmembrane region" description="Helical" evidence="3">
    <location>
        <begin position="758"/>
        <end position="778"/>
    </location>
</feature>
<keyword evidence="1" id="KW-1015">Disulfide bond</keyword>
<feature type="chain" id="PRO_5040796678" description="TNFR-Cys domain-containing protein" evidence="4">
    <location>
        <begin position="22"/>
        <end position="1233"/>
    </location>
</feature>
<feature type="transmembrane region" description="Helical" evidence="3">
    <location>
        <begin position="652"/>
        <end position="673"/>
    </location>
</feature>
<dbReference type="Proteomes" id="UP001165122">
    <property type="component" value="Unassembled WGS sequence"/>
</dbReference>
<feature type="compositionally biased region" description="Basic residues" evidence="2">
    <location>
        <begin position="1116"/>
        <end position="1134"/>
    </location>
</feature>
<dbReference type="PROSITE" id="PS50050">
    <property type="entry name" value="TNFR_NGFR_2"/>
    <property type="match status" value="1"/>
</dbReference>
<feature type="domain" description="TNFR-Cys" evidence="5">
    <location>
        <begin position="390"/>
        <end position="430"/>
    </location>
</feature>
<feature type="transmembrane region" description="Helical" evidence="3">
    <location>
        <begin position="920"/>
        <end position="939"/>
    </location>
</feature>
<dbReference type="Gene3D" id="2.20.70.10">
    <property type="match status" value="1"/>
</dbReference>
<feature type="disulfide bond" evidence="1">
    <location>
        <begin position="412"/>
        <end position="430"/>
    </location>
</feature>
<keyword evidence="3" id="KW-1133">Transmembrane helix</keyword>
<protein>
    <recommendedName>
        <fullName evidence="5">TNFR-Cys domain-containing protein</fullName>
    </recommendedName>
</protein>
<name>A0A9W7FTN2_9STRA</name>
<keyword evidence="4" id="KW-0732">Signal</keyword>
<feature type="transmembrane region" description="Helical" evidence="3">
    <location>
        <begin position="951"/>
        <end position="971"/>
    </location>
</feature>
<keyword evidence="7" id="KW-1185">Reference proteome</keyword>
<evidence type="ECO:0000259" key="5">
    <source>
        <dbReference type="PROSITE" id="PS50050"/>
    </source>
</evidence>
<sequence>MKSSVALALLLVLSFTASVMAALCVPGRYSDDGTDSGICHSECTACPMGKISTAQGATSCTDCPLGKSMSSIASTACQDCIAGEYADQVGSSFCLRCPAGRFNSEVGLTQASRCWECNEGMYSLPGFASCESCPAGTWNDQDSYPPRCELCRIGKYSGVKSASCDDFEAGTYNLLPGSITCDTCPAGQKLNDAGNDCEVCPDGTYSMPGAVSCSDCFYADQTSHTCKECEIDTFSVGGCDACIVCPTGTDNLKGSSTCSPCAPGTITSGNTCQPCAKGEYANLGDTSCSACSGQGKYSDMEGSAVCKIVTVGMKPNYNRDGLVACDLGSASSGAQDECTSCDGDGQYTDELGLYVCKMAPAGKKPTSDRQGVESCELGSASFGAQDKCAPCVEGKYAEVEGSIICYPCTTVCVSGTFISVNCTASTKPQCEACQAGKASLGGQTSCDACKGNEHPSSDSAYCVPCQQHMNFSPREDKCLCEPSFVVIADGDREICVCKPGETLMGTTCELCEKGKWKSKKGVNSCNLCSNTLEGATTQKTCSKQAKDCICPRGTFDNEQGKCTPIKSSGIYDGEAGMSLTDLKIRPSFWRTSESSAEVRRCPVEEACVGSQTNGTDYCAEGHRGPYCNLCKDKYAPDAFWLCKSCDAKTKDVIFTSASIFGGGLIILGIFFFAKKKLGISDHDDNGRRRAMVKRFKNGLKIIFAGVQITASLPFVAPTVSLPESFKAVSKAAQIFNFNLFSFISTGCWLADFNFYDSLLGTTLLIMIVVSVLAFVGAMNKEIRSWTYTSAIAITYLTLPTITTTIFGVFPCDELDDESSLLRRDYSISCKSSDRAFWIVYGVLMVLVFPIGVVCSYVRALWMKREKLRDEQIERLDDPDLSAIRFLWDPYKPRFWNFEIVETIRRLLMTGVLSIIAPDSFTQLCAGSLISILFGSLLCVLQPYSDTRDNTIAILTNLQLVLVFMAASFMKYHDAANDKVDAEGVGYVLITNQIAIIGMFFGWASFQKDGMSRSSNTFAIGTLKGIHVKKKNEEEDVKGTGLELVERGEGGGGQVTVKGGGGLWPEPTNSRSSKFGQVNPLRGMPTPAGKNKVNNGRSNSSFDTFKNPNLALGGKGGSKKNKKNIGKQPPMRRSKFAIPKDKLEEAPISPPKIPPPPYVEDEDDDDDDVGPPPYPPPAAEASLPSPKPVCQWTEEWDTEFGAIYYLNIDGVTSTWDMPDDFWRDENEVGGEGKG</sequence>
<dbReference type="PANTHER" id="PTHR46967">
    <property type="entry name" value="INSULIN-LIKE GROWTH FACTOR BINDING PROTEIN,N-TERMINAL"/>
    <property type="match status" value="1"/>
</dbReference>
<gene>
    <name evidence="6" type="ORF">TrLO_g3270</name>
</gene>
<feature type="compositionally biased region" description="Gly residues" evidence="2">
    <location>
        <begin position="1049"/>
        <end position="1062"/>
    </location>
</feature>
<dbReference type="OrthoDB" id="202828at2759"/>
<dbReference type="SMART" id="SM01411">
    <property type="entry name" value="Ephrin_rec_like"/>
    <property type="match status" value="9"/>
</dbReference>
<evidence type="ECO:0000256" key="4">
    <source>
        <dbReference type="SAM" id="SignalP"/>
    </source>
</evidence>
<feature type="repeat" description="TNFR-Cys" evidence="1">
    <location>
        <begin position="390"/>
        <end position="430"/>
    </location>
</feature>
<organism evidence="6 7">
    <name type="scientific">Triparma laevis f. longispina</name>
    <dbReference type="NCBI Taxonomy" id="1714387"/>
    <lineage>
        <taxon>Eukaryota</taxon>
        <taxon>Sar</taxon>
        <taxon>Stramenopiles</taxon>
        <taxon>Ochrophyta</taxon>
        <taxon>Bolidophyceae</taxon>
        <taxon>Parmales</taxon>
        <taxon>Triparmaceae</taxon>
        <taxon>Triparma</taxon>
    </lineage>
</organism>
<dbReference type="InterPro" id="IPR011641">
    <property type="entry name" value="Tyr-kin_ephrin_A/B_rcpt-like"/>
</dbReference>
<comment type="caution">
    <text evidence="1">Lacks conserved residue(s) required for the propagation of feature annotation.</text>
</comment>
<keyword evidence="3" id="KW-0812">Transmembrane</keyword>
<dbReference type="SUPFAM" id="SSF57184">
    <property type="entry name" value="Growth factor receptor domain"/>
    <property type="match status" value="3"/>
</dbReference>
<feature type="signal peptide" evidence="4">
    <location>
        <begin position="1"/>
        <end position="21"/>
    </location>
</feature>